<dbReference type="Pfam" id="PF05295">
    <property type="entry name" value="Luciferase_N"/>
    <property type="match status" value="1"/>
</dbReference>
<dbReference type="InterPro" id="IPR044902">
    <property type="entry name" value="Dino_Luciferase_rpt_sf"/>
</dbReference>
<evidence type="ECO:0000259" key="2">
    <source>
        <dbReference type="Pfam" id="PF10284"/>
    </source>
</evidence>
<proteinExistence type="predicted"/>
<feature type="domain" description="Luciferase helical bundle" evidence="2">
    <location>
        <begin position="868"/>
        <end position="932"/>
    </location>
</feature>
<evidence type="ECO:0000259" key="1">
    <source>
        <dbReference type="Pfam" id="PF05295"/>
    </source>
</evidence>
<dbReference type="Pfam" id="PF10285">
    <property type="entry name" value="Luciferase_cat"/>
    <property type="match status" value="3"/>
</dbReference>
<feature type="domain" description="Luciferase catalytic" evidence="3">
    <location>
        <begin position="192"/>
        <end position="487"/>
    </location>
</feature>
<accession>Q5UAZ5</accession>
<feature type="domain" description="Luciferase helical bundle" evidence="2">
    <location>
        <begin position="113"/>
        <end position="179"/>
    </location>
</feature>
<name>Q5UAZ5_9DINO</name>
<dbReference type="AlphaFoldDB" id="Q5UAZ5"/>
<dbReference type="InterPro" id="IPR018804">
    <property type="entry name" value="Luciferase_cat"/>
</dbReference>
<reference evidence="4" key="1">
    <citation type="journal article" date="2004" name="Proc. Natl. Acad. Sci. U.S.A.">
        <title>Molecular evolution of dinoflagellate luciferases, enzymes with three catalytic domains in a single polypeptide.</title>
        <authorList>
            <person name="Liu L."/>
            <person name="Wilson T."/>
            <person name="Hastings J.W."/>
        </authorList>
    </citation>
    <scope>NUCLEOTIDE SEQUENCE</scope>
</reference>
<feature type="domain" description="Luciferase catalytic" evidence="3">
    <location>
        <begin position="945"/>
        <end position="1240"/>
    </location>
</feature>
<protein>
    <submittedName>
        <fullName evidence="4">Luciferase</fullName>
    </submittedName>
</protein>
<dbReference type="InterPro" id="IPR012674">
    <property type="entry name" value="Calycin"/>
</dbReference>
<feature type="domain" description="Luciferase helical bundle" evidence="2">
    <location>
        <begin position="491"/>
        <end position="556"/>
    </location>
</feature>
<dbReference type="Gene3D" id="4.10.1310.10">
    <property type="entry name" value="Dinoflagellate luciferase repeat"/>
    <property type="match status" value="3"/>
</dbReference>
<dbReference type="InterPro" id="IPR044903">
    <property type="entry name" value="Luciferase_hlx-bundle_dom_sf"/>
</dbReference>
<dbReference type="SUPFAM" id="SSF50814">
    <property type="entry name" value="Lipocalins"/>
    <property type="match status" value="3"/>
</dbReference>
<sequence length="1242" mass="137242">MSAQFTGFLTNDAKLDPRVVEYMTKTLQLESISDFANFWTSDEYENGVRDDILLNVAAFQNTSQAATKIQVARLRAAWRLVQDNKELSTIKESKALPEAAAETAPPTGQGALCEKTGLELGGTAQGGALSAAHVAHLDPDAFKGGLHKPNFHSEGLHMPHTSGDKTYDTGFHYLLEMHELGGKNPDGGFGGPLCSDPFSDEIQSLSEVLLKEAQNDLTLAFNNFKDPCPMLTKKQVELCKGFDYGNKTLKLPCGPLPWPAGTPEPNYVPKTNPLHGRWITVSGGQAAFIKTAIEAGMLGVAEAHKIVADTDHHQTGGMYLRINQAGDVCTVDASVAKFARAKRTWKSGHYFYEPLVSGGNLFGVWVLPEEYRKIGFFWEMESGKCFRIERRAFERNGLMVLRQSTEIGGNVSFVFYVKVSNDPESQTIPLQSRDYTALAGHDNVPDSEGKPYPCTAKDLDFPLKRDTWLDTNKEEMNKQRGVVDSHFASVCDNGFEVHDNLKGGPLSAGHVEALGQEHFEGGLHKPKFHDDGVHGPMTAGGKEYETGFHYLLEAHELGGKNEDGGFGGPLCQDPYGNEVMSIAENLLAQSEIDNTLAFQNFKAPCPELTKEQVAMCKGFDYGNKRLKLPCGPLPWPAGLPAPNYVPQTDPLHGRWITVSGGQAAFIKEAIKSGMLGASEAKKIIADTDHHQTGGMYLRINQHGDVCTVDASVAKFARAKRTWKSGHYFYEPLVSGGNLLGVWVLPEEYRKIGFFWEMESGKCFRIERRAYPVGPYMFLHQATETNGKVSFVFYVKVSGDPGSKPIPLQNRDYTALAGVDNAPDNLGNPYPTKAYDLDYPKERDTWLDANKDAMLDQRDKVDTAFADVCEKGFEVGDNVKGGALNSKQLEKFGDNFKDGLHQPTFHEEGLHKPVEAGGRVYETGFHYLLECHELGGKNASGGYGGPLCEDPYGAEVSKMVEKILKDSDEDRTLCYNNFHDPCPELTAEQVAMCKGFDYGDKPLKLPCGPLPWPAGLPEPGYVPKTNPLTGRWITVSGGQAAFIKEAIKPGMLGAAEANKIQADTDHEQTGGMFLRINQFGEQCTVDASVAKYARAKRTWRSGHYFYEPLVSGGNLLGVWVLPEEYRKIGFFWEMESGRCFRIERRAFPHGSYTFLRQATEVNGTISFVLYVKVCNDPESRPIPVQSRDYTALAGCDNVCTNLGKPYPCIAKDLDYPKKRDTWLDQNEKEMMRQRGLVSTTFKA</sequence>
<dbReference type="EMBL" id="AY766384">
    <property type="protein sequence ID" value="AAV35379.1"/>
    <property type="molecule type" value="Genomic_DNA"/>
</dbReference>
<feature type="domain" description="Dinoflagellate luciferase N-terminal" evidence="1">
    <location>
        <begin position="1"/>
        <end position="82"/>
    </location>
</feature>
<dbReference type="Pfam" id="PF10284">
    <property type="entry name" value="Luciferase_3H"/>
    <property type="match status" value="3"/>
</dbReference>
<dbReference type="Gene3D" id="4.10.1300.10">
    <property type="entry name" value="Dinoflagellate luciferase"/>
    <property type="match status" value="3"/>
</dbReference>
<feature type="domain" description="Luciferase catalytic" evidence="3">
    <location>
        <begin position="569"/>
        <end position="864"/>
    </location>
</feature>
<evidence type="ECO:0000313" key="4">
    <source>
        <dbReference type="EMBL" id="AAV35379.1"/>
    </source>
</evidence>
<evidence type="ECO:0000259" key="3">
    <source>
        <dbReference type="Pfam" id="PF10285"/>
    </source>
</evidence>
<dbReference type="InterPro" id="IPR018475">
    <property type="entry name" value="Luciferase_hlx-bundle_domain"/>
</dbReference>
<dbReference type="SMR" id="Q5UAZ5"/>
<dbReference type="Gene3D" id="2.40.128.20">
    <property type="match status" value="3"/>
</dbReference>
<organism evidence="4">
    <name type="scientific">Pyrocystis fusiformis</name>
    <dbReference type="NCBI Taxonomy" id="295513"/>
    <lineage>
        <taxon>Eukaryota</taxon>
        <taxon>Sar</taxon>
        <taxon>Alveolata</taxon>
        <taxon>Dinophyceae</taxon>
        <taxon>Gonyaulacales</taxon>
        <taxon>Pyrocystaceae</taxon>
        <taxon>Pyrocystis</taxon>
    </lineage>
</organism>
<dbReference type="InterPro" id="IPR007959">
    <property type="entry name" value="Dino_Luciferase_N"/>
</dbReference>